<evidence type="ECO:0008006" key="9">
    <source>
        <dbReference type="Google" id="ProtNLM"/>
    </source>
</evidence>
<gene>
    <name evidence="7" type="ORF">H4219_005868</name>
</gene>
<feature type="compositionally biased region" description="Basic and acidic residues" evidence="6">
    <location>
        <begin position="1"/>
        <end position="14"/>
    </location>
</feature>
<evidence type="ECO:0000256" key="3">
    <source>
        <dbReference type="ARBA" id="ARBA00022664"/>
    </source>
</evidence>
<feature type="compositionally biased region" description="Basic and acidic residues" evidence="6">
    <location>
        <begin position="598"/>
        <end position="609"/>
    </location>
</feature>
<feature type="compositionally biased region" description="Acidic residues" evidence="6">
    <location>
        <begin position="89"/>
        <end position="99"/>
    </location>
</feature>
<dbReference type="Proteomes" id="UP001150538">
    <property type="component" value="Unassembled WGS sequence"/>
</dbReference>
<accession>A0A9W8DIZ9</accession>
<dbReference type="OrthoDB" id="5583at2759"/>
<dbReference type="AlphaFoldDB" id="A0A9W8DIZ9"/>
<evidence type="ECO:0000256" key="6">
    <source>
        <dbReference type="SAM" id="MobiDB-lite"/>
    </source>
</evidence>
<comment type="subcellular location">
    <subcellularLocation>
        <location evidence="1">Nucleus</location>
    </subcellularLocation>
</comment>
<feature type="region of interest" description="Disordered" evidence="6">
    <location>
        <begin position="290"/>
        <end position="542"/>
    </location>
</feature>
<comment type="caution">
    <text evidence="7">The sequence shown here is derived from an EMBL/GenBank/DDBJ whole genome shotgun (WGS) entry which is preliminary data.</text>
</comment>
<keyword evidence="5" id="KW-0539">Nucleus</keyword>
<feature type="region of interest" description="Disordered" evidence="6">
    <location>
        <begin position="1"/>
        <end position="138"/>
    </location>
</feature>
<feature type="compositionally biased region" description="Polar residues" evidence="6">
    <location>
        <begin position="508"/>
        <end position="522"/>
    </location>
</feature>
<feature type="compositionally biased region" description="Basic residues" evidence="6">
    <location>
        <begin position="299"/>
        <end position="309"/>
    </location>
</feature>
<dbReference type="GO" id="GO:0000481">
    <property type="term" value="P:maturation of 5S rRNA"/>
    <property type="evidence" value="ECO:0007669"/>
    <property type="project" value="TreeGrafter"/>
</dbReference>
<feature type="region of interest" description="Disordered" evidence="6">
    <location>
        <begin position="584"/>
        <end position="639"/>
    </location>
</feature>
<keyword evidence="8" id="KW-1185">Reference proteome</keyword>
<dbReference type="GO" id="GO:0046540">
    <property type="term" value="C:U4/U6 x U5 tri-snRNP complex"/>
    <property type="evidence" value="ECO:0007669"/>
    <property type="project" value="InterPro"/>
</dbReference>
<evidence type="ECO:0000256" key="4">
    <source>
        <dbReference type="ARBA" id="ARBA00023187"/>
    </source>
</evidence>
<name>A0A9W8DIZ9_9FUNG</name>
<feature type="compositionally biased region" description="Acidic residues" evidence="6">
    <location>
        <begin position="456"/>
        <end position="476"/>
    </location>
</feature>
<keyword evidence="3" id="KW-0507">mRNA processing</keyword>
<feature type="compositionally biased region" description="Basic residues" evidence="6">
    <location>
        <begin position="319"/>
        <end position="328"/>
    </location>
</feature>
<feature type="compositionally biased region" description="Basic and acidic residues" evidence="6">
    <location>
        <begin position="36"/>
        <end position="77"/>
    </location>
</feature>
<organism evidence="7 8">
    <name type="scientific">Mycoemilia scoparia</name>
    <dbReference type="NCBI Taxonomy" id="417184"/>
    <lineage>
        <taxon>Eukaryota</taxon>
        <taxon>Fungi</taxon>
        <taxon>Fungi incertae sedis</taxon>
        <taxon>Zoopagomycota</taxon>
        <taxon>Kickxellomycotina</taxon>
        <taxon>Kickxellomycetes</taxon>
        <taxon>Kickxellales</taxon>
        <taxon>Kickxellaceae</taxon>
        <taxon>Mycoemilia</taxon>
    </lineage>
</organism>
<comment type="similarity">
    <text evidence="2">Belongs to the SNU66/SART1 family.</text>
</comment>
<feature type="compositionally biased region" description="Polar residues" evidence="6">
    <location>
        <begin position="122"/>
        <end position="134"/>
    </location>
</feature>
<feature type="compositionally biased region" description="Basic and acidic residues" evidence="6">
    <location>
        <begin position="628"/>
        <end position="639"/>
    </location>
</feature>
<evidence type="ECO:0000313" key="8">
    <source>
        <dbReference type="Proteomes" id="UP001150538"/>
    </source>
</evidence>
<feature type="compositionally biased region" description="Basic and acidic residues" evidence="6">
    <location>
        <begin position="329"/>
        <end position="368"/>
    </location>
</feature>
<keyword evidence="4" id="KW-0508">mRNA splicing</keyword>
<dbReference type="InterPro" id="IPR045347">
    <property type="entry name" value="HIND"/>
</dbReference>
<dbReference type="Pfam" id="PF03343">
    <property type="entry name" value="SART-1"/>
    <property type="match status" value="1"/>
</dbReference>
<evidence type="ECO:0000256" key="2">
    <source>
        <dbReference type="ARBA" id="ARBA00006076"/>
    </source>
</evidence>
<dbReference type="GO" id="GO:0045292">
    <property type="term" value="P:mRNA cis splicing, via spliceosome"/>
    <property type="evidence" value="ECO:0007669"/>
    <property type="project" value="TreeGrafter"/>
</dbReference>
<evidence type="ECO:0000313" key="7">
    <source>
        <dbReference type="EMBL" id="KAJ1911660.1"/>
    </source>
</evidence>
<protein>
    <recommendedName>
        <fullName evidence="9">SART-1 protein</fullName>
    </recommendedName>
</protein>
<reference evidence="7" key="1">
    <citation type="submission" date="2022-07" db="EMBL/GenBank/DDBJ databases">
        <title>Phylogenomic reconstructions and comparative analyses of Kickxellomycotina fungi.</title>
        <authorList>
            <person name="Reynolds N.K."/>
            <person name="Stajich J.E."/>
            <person name="Barry K."/>
            <person name="Grigoriev I.V."/>
            <person name="Crous P."/>
            <person name="Smith M.E."/>
        </authorList>
    </citation>
    <scope>NUCLEOTIDE SEQUENCE</scope>
    <source>
        <strain evidence="7">NBRC 100468</strain>
    </source>
</reference>
<dbReference type="InterPro" id="IPR005011">
    <property type="entry name" value="SNU66/SART1"/>
</dbReference>
<dbReference type="PANTHER" id="PTHR14152">
    <property type="entry name" value="SQUAMOUS CELL CARCINOMA ANTIGEN RECOGNISED BY CYTOTOXIC T LYMPHOCYTES"/>
    <property type="match status" value="1"/>
</dbReference>
<evidence type="ECO:0000256" key="5">
    <source>
        <dbReference type="ARBA" id="ARBA00023242"/>
    </source>
</evidence>
<dbReference type="PANTHER" id="PTHR14152:SF5">
    <property type="entry name" value="U4_U6.U5 TRI-SNRNP-ASSOCIATED PROTEIN 1"/>
    <property type="match status" value="1"/>
</dbReference>
<sequence>MTEEKSMSLEETNKLRISLGLKPLGDPNTQSGPRKLTREEEEVKNYQAQKAEEDKKHKDKELQERIQKSREKREANRRLAGKTLGDKGDSDDDDDDDDDVAKWVQKSRTSQTTKRKPRANKSDQASTTGATYDSQDLEGLRIGHDIDNILGQPGGEDQEHILTLRDRTIDELEAEGDELQDINIVEQEKIQENLKNRKQKPVYSGYDDEDEVFSSGMAGQKRSLLSQYDEVIDGKRQKTFTIGKSGTIDQGSSNDIDSSVLGYKLSGDIQKSIQPSLDYLAPIEENDYYTPEEAGSLFKSKKSKKKSKRGDKDKGKAKGKDKRRNGRTKLKDSGIEANDVKEKSDDDDKMDIEVARTLKRRDDNKETNFVDDDELQSLISISRQKARRNGTKSSNGAATALNPEQHVSQLLQKTKEKSRNENGTGISQADDDDDEQQGGGMVISDMTEFVQNLAVPEEEEEEEEDNIKDSMEQVENEAEHILSTNNESNVDAMSIDQEDQPNAKDADNGSSSKSIDAETTNKPPLEEEEEAPIYEEPLVNNSLGSTLSLLKKRGWLEKLSDEQIRRERIQKDLERRKLESKLLEAKLKSRTQQQQKKSKPDDISDDDRHHVRRGKRGKADPITAQELEEQRIREQERQDREYFRTQAERLKDYNPDVRLEYTDKTGRVLSTKEAFNEMCYKFHGIEPGKNKRDKIKARLERENKTKYLETGAAAAAVGEGLDEIYKRAGTSHIVLSDGSNGNSLFSGSMFKKK</sequence>
<dbReference type="Pfam" id="PF19252">
    <property type="entry name" value="HIND"/>
    <property type="match status" value="1"/>
</dbReference>
<dbReference type="EMBL" id="JANBPU010000424">
    <property type="protein sequence ID" value="KAJ1911660.1"/>
    <property type="molecule type" value="Genomic_DNA"/>
</dbReference>
<proteinExistence type="inferred from homology"/>
<evidence type="ECO:0000256" key="1">
    <source>
        <dbReference type="ARBA" id="ARBA00004123"/>
    </source>
</evidence>
<feature type="compositionally biased region" description="Polar residues" evidence="6">
    <location>
        <begin position="482"/>
        <end position="491"/>
    </location>
</feature>